<dbReference type="PANTHER" id="PTHR12428">
    <property type="entry name" value="OXA1"/>
    <property type="match status" value="1"/>
</dbReference>
<accession>A0A918P3K4</accession>
<dbReference type="GO" id="GO:0051205">
    <property type="term" value="P:protein insertion into membrane"/>
    <property type="evidence" value="ECO:0007669"/>
    <property type="project" value="TreeGrafter"/>
</dbReference>
<keyword evidence="5" id="KW-0653">Protein transport</keyword>
<evidence type="ECO:0000256" key="5">
    <source>
        <dbReference type="ARBA" id="ARBA00022927"/>
    </source>
</evidence>
<dbReference type="InterPro" id="IPR001708">
    <property type="entry name" value="YidC/ALB3/OXA1/COX18"/>
</dbReference>
<name>A0A918P3K4_9NEIS</name>
<dbReference type="InterPro" id="IPR047196">
    <property type="entry name" value="YidC_ALB_C"/>
</dbReference>
<dbReference type="NCBIfam" id="TIGR03592">
    <property type="entry name" value="yidC_oxa1_cterm"/>
    <property type="match status" value="1"/>
</dbReference>
<proteinExistence type="inferred from homology"/>
<dbReference type="Proteomes" id="UP000645257">
    <property type="component" value="Unassembled WGS sequence"/>
</dbReference>
<evidence type="ECO:0000256" key="1">
    <source>
        <dbReference type="ARBA" id="ARBA00004651"/>
    </source>
</evidence>
<keyword evidence="2" id="KW-0813">Transport</keyword>
<protein>
    <recommendedName>
        <fullName evidence="11">Membrane insertase YidC/Oxa/ALB C-terminal domain-containing protein</fullName>
    </recommendedName>
</protein>
<keyword evidence="7 10" id="KW-0472">Membrane</keyword>
<evidence type="ECO:0000313" key="12">
    <source>
        <dbReference type="EMBL" id="GGY14882.1"/>
    </source>
</evidence>
<keyword evidence="6 10" id="KW-1133">Transmembrane helix</keyword>
<evidence type="ECO:0000256" key="7">
    <source>
        <dbReference type="ARBA" id="ARBA00023136"/>
    </source>
</evidence>
<evidence type="ECO:0000256" key="3">
    <source>
        <dbReference type="ARBA" id="ARBA00022475"/>
    </source>
</evidence>
<keyword evidence="3" id="KW-1003">Cell membrane</keyword>
<dbReference type="GO" id="GO:0005886">
    <property type="term" value="C:plasma membrane"/>
    <property type="evidence" value="ECO:0007669"/>
    <property type="project" value="UniProtKB-SubCell"/>
</dbReference>
<dbReference type="AlphaFoldDB" id="A0A918P3K4"/>
<comment type="similarity">
    <text evidence="9">Belongs to the OXA1/ALB3/YidC family.</text>
</comment>
<dbReference type="Pfam" id="PF02096">
    <property type="entry name" value="60KD_IMP"/>
    <property type="match status" value="1"/>
</dbReference>
<reference evidence="12" key="2">
    <citation type="submission" date="2020-09" db="EMBL/GenBank/DDBJ databases">
        <authorList>
            <person name="Sun Q."/>
            <person name="Kim S."/>
        </authorList>
    </citation>
    <scope>NUCLEOTIDE SEQUENCE</scope>
    <source>
        <strain evidence="12">KCTC 32182</strain>
    </source>
</reference>
<organism evidence="12 13">
    <name type="scientific">Paludibacterium paludis</name>
    <dbReference type="NCBI Taxonomy" id="1225769"/>
    <lineage>
        <taxon>Bacteria</taxon>
        <taxon>Pseudomonadati</taxon>
        <taxon>Pseudomonadota</taxon>
        <taxon>Betaproteobacteria</taxon>
        <taxon>Neisseriales</taxon>
        <taxon>Chromobacteriaceae</taxon>
        <taxon>Paludibacterium</taxon>
    </lineage>
</organism>
<evidence type="ECO:0000256" key="2">
    <source>
        <dbReference type="ARBA" id="ARBA00022448"/>
    </source>
</evidence>
<feature type="transmembrane region" description="Helical" evidence="10">
    <location>
        <begin position="145"/>
        <end position="168"/>
    </location>
</feature>
<keyword evidence="8" id="KW-0143">Chaperone</keyword>
<feature type="transmembrane region" description="Helical" evidence="10">
    <location>
        <begin position="180"/>
        <end position="203"/>
    </location>
</feature>
<dbReference type="GO" id="GO:0015031">
    <property type="term" value="P:protein transport"/>
    <property type="evidence" value="ECO:0007669"/>
    <property type="project" value="UniProtKB-KW"/>
</dbReference>
<feature type="transmembrane region" description="Helical" evidence="10">
    <location>
        <begin position="105"/>
        <end position="125"/>
    </location>
</feature>
<gene>
    <name evidence="12" type="ORF">GCM10011289_17790</name>
</gene>
<evidence type="ECO:0000256" key="9">
    <source>
        <dbReference type="RuleBase" id="RU003945"/>
    </source>
</evidence>
<dbReference type="EMBL" id="BMYX01000008">
    <property type="protein sequence ID" value="GGY14882.1"/>
    <property type="molecule type" value="Genomic_DNA"/>
</dbReference>
<feature type="domain" description="Membrane insertase YidC/Oxa/ALB C-terminal" evidence="11">
    <location>
        <begin position="31"/>
        <end position="214"/>
    </location>
</feature>
<evidence type="ECO:0000256" key="4">
    <source>
        <dbReference type="ARBA" id="ARBA00022692"/>
    </source>
</evidence>
<keyword evidence="13" id="KW-1185">Reference proteome</keyword>
<evidence type="ECO:0000313" key="13">
    <source>
        <dbReference type="Proteomes" id="UP000645257"/>
    </source>
</evidence>
<evidence type="ECO:0000256" key="6">
    <source>
        <dbReference type="ARBA" id="ARBA00022989"/>
    </source>
</evidence>
<sequence length="230" mass="26212">MWHILDLILIEPIRIALLFVLEAAHRMTGSYGLALVILSIVFNLVLLPAYHAAERVQAREREIQRRMAPKIEEFDFAFKGQERYWMLRTLYRQHGYHPVYALRSLLPLAIQIPFFIATFGLLSHYAPLTGSGFLMLADLGMPDRLLGGVNVLPILMTGLNIAAAYLYTRGQPVREWVQSLVIAMIFLYFLYDSAAGLVLYWTINNLISVFKSLAYSSARPSFHSEVEKCS</sequence>
<comment type="subcellular location">
    <subcellularLocation>
        <location evidence="1">Cell membrane</location>
        <topology evidence="1">Multi-pass membrane protein</topology>
    </subcellularLocation>
    <subcellularLocation>
        <location evidence="9">Membrane</location>
        <topology evidence="9">Multi-pass membrane protein</topology>
    </subcellularLocation>
</comment>
<dbReference type="RefSeq" id="WP_189533443.1">
    <property type="nucleotide sequence ID" value="NZ_BMYX01000008.1"/>
</dbReference>
<evidence type="ECO:0000259" key="11">
    <source>
        <dbReference type="Pfam" id="PF02096"/>
    </source>
</evidence>
<reference evidence="12" key="1">
    <citation type="journal article" date="2014" name="Int. J. Syst. Evol. Microbiol.">
        <title>Complete genome sequence of Corynebacterium casei LMG S-19264T (=DSM 44701T), isolated from a smear-ripened cheese.</title>
        <authorList>
            <consortium name="US DOE Joint Genome Institute (JGI-PGF)"/>
            <person name="Walter F."/>
            <person name="Albersmeier A."/>
            <person name="Kalinowski J."/>
            <person name="Ruckert C."/>
        </authorList>
    </citation>
    <scope>NUCLEOTIDE SEQUENCE</scope>
    <source>
        <strain evidence="12">KCTC 32182</strain>
    </source>
</reference>
<comment type="caution">
    <text evidence="12">The sequence shown here is derived from an EMBL/GenBank/DDBJ whole genome shotgun (WGS) entry which is preliminary data.</text>
</comment>
<feature type="transmembrane region" description="Helical" evidence="10">
    <location>
        <begin position="31"/>
        <end position="53"/>
    </location>
</feature>
<dbReference type="GO" id="GO:0032977">
    <property type="term" value="F:membrane insertase activity"/>
    <property type="evidence" value="ECO:0007669"/>
    <property type="project" value="InterPro"/>
</dbReference>
<keyword evidence="4 9" id="KW-0812">Transmembrane</keyword>
<dbReference type="InterPro" id="IPR028055">
    <property type="entry name" value="YidC/Oxa/ALB_C"/>
</dbReference>
<evidence type="ECO:0000256" key="10">
    <source>
        <dbReference type="SAM" id="Phobius"/>
    </source>
</evidence>
<dbReference type="PANTHER" id="PTHR12428:SF65">
    <property type="entry name" value="CYTOCHROME C OXIDASE ASSEMBLY PROTEIN COX18, MITOCHONDRIAL"/>
    <property type="match status" value="1"/>
</dbReference>
<dbReference type="CDD" id="cd20070">
    <property type="entry name" value="5TM_YidC_Alb3"/>
    <property type="match status" value="1"/>
</dbReference>
<evidence type="ECO:0000256" key="8">
    <source>
        <dbReference type="ARBA" id="ARBA00023186"/>
    </source>
</evidence>